<organism evidence="1 2">
    <name type="scientific">Paucimonas lemoignei</name>
    <name type="common">Pseudomonas lemoignei</name>
    <dbReference type="NCBI Taxonomy" id="29443"/>
    <lineage>
        <taxon>Bacteria</taxon>
        <taxon>Pseudomonadati</taxon>
        <taxon>Pseudomonadota</taxon>
        <taxon>Betaproteobacteria</taxon>
        <taxon>Burkholderiales</taxon>
        <taxon>Burkholderiaceae</taxon>
        <taxon>Paucimonas</taxon>
    </lineage>
</organism>
<dbReference type="RefSeq" id="WP_132256836.1">
    <property type="nucleotide sequence ID" value="NZ_SLZQ01000001.1"/>
</dbReference>
<dbReference type="EMBL" id="SLZQ01000001">
    <property type="protein sequence ID" value="TCS39485.1"/>
    <property type="molecule type" value="Genomic_DNA"/>
</dbReference>
<protein>
    <recommendedName>
        <fullName evidence="3">Immunity protein 72 of polymorphic toxin system</fullName>
    </recommendedName>
</protein>
<proteinExistence type="predicted"/>
<comment type="caution">
    <text evidence="1">The sequence shown here is derived from an EMBL/GenBank/DDBJ whole genome shotgun (WGS) entry which is preliminary data.</text>
</comment>
<dbReference type="Proteomes" id="UP000295382">
    <property type="component" value="Unassembled WGS sequence"/>
</dbReference>
<dbReference type="OrthoDB" id="6670599at2"/>
<reference evidence="1 2" key="1">
    <citation type="submission" date="2019-03" db="EMBL/GenBank/DDBJ databases">
        <title>Genomic Encyclopedia of Type Strains, Phase IV (KMG-IV): sequencing the most valuable type-strain genomes for metagenomic binning, comparative biology and taxonomic classification.</title>
        <authorList>
            <person name="Goeker M."/>
        </authorList>
    </citation>
    <scope>NUCLEOTIDE SEQUENCE [LARGE SCALE GENOMIC DNA]</scope>
    <source>
        <strain evidence="1 2">DSM 7445</strain>
    </source>
</reference>
<keyword evidence="2" id="KW-1185">Reference proteome</keyword>
<dbReference type="AlphaFoldDB" id="A0A4R3I439"/>
<name>A0A4R3I439_PAULE</name>
<evidence type="ECO:0000313" key="1">
    <source>
        <dbReference type="EMBL" id="TCS39485.1"/>
    </source>
</evidence>
<evidence type="ECO:0000313" key="2">
    <source>
        <dbReference type="Proteomes" id="UP000295382"/>
    </source>
</evidence>
<evidence type="ECO:0008006" key="3">
    <source>
        <dbReference type="Google" id="ProtNLM"/>
    </source>
</evidence>
<gene>
    <name evidence="1" type="ORF">EDC30_101441</name>
</gene>
<accession>A0A4R3I439</accession>
<sequence>MATPLIPQEIYLLERYISLERFGKMCDAWRDMLNYTEDLLARFVQNLPPDYRNRPLPEQPDIVWGERVLPNFRETMQILDDAYIKLSHGDYEALGRSCGVNNGIRGQSEFWSGWMHEVEPGAEEKYYELLFEAKRYAKPIDITSSGTWGPGALTTNYDEVLNEPLNPPSSWPTYRLNPQVKVKSGDRTPQTGFYLPDVDHGFPTLMIKSDDDLLGEANEAMVKRADGTKGYVPATWTLIERVADESDMSAAPSLVAPQRLRVDAGKPCPQTGYWFTPAQMNSRRYFKEGDIMPNTDSEYGTTIWQWDSNQN</sequence>